<dbReference type="EMBL" id="JASJOT010000008">
    <property type="protein sequence ID" value="MDJ1494108.1"/>
    <property type="molecule type" value="Genomic_DNA"/>
</dbReference>
<organism evidence="1 2">
    <name type="scientific">Xanthocytophaga flava</name>
    <dbReference type="NCBI Taxonomy" id="3048013"/>
    <lineage>
        <taxon>Bacteria</taxon>
        <taxon>Pseudomonadati</taxon>
        <taxon>Bacteroidota</taxon>
        <taxon>Cytophagia</taxon>
        <taxon>Cytophagales</taxon>
        <taxon>Rhodocytophagaceae</taxon>
        <taxon>Xanthocytophaga</taxon>
    </lineage>
</organism>
<gene>
    <name evidence="1" type="ORF">QNI19_14285</name>
</gene>
<accession>A0ABT7CK48</accession>
<dbReference type="Proteomes" id="UP001228581">
    <property type="component" value="Unassembled WGS sequence"/>
</dbReference>
<comment type="caution">
    <text evidence="1">The sequence shown here is derived from an EMBL/GenBank/DDBJ whole genome shotgun (WGS) entry which is preliminary data.</text>
</comment>
<reference evidence="1 2" key="1">
    <citation type="submission" date="2023-05" db="EMBL/GenBank/DDBJ databases">
        <authorList>
            <person name="Zhang X."/>
        </authorList>
    </citation>
    <scope>NUCLEOTIDE SEQUENCE [LARGE SCALE GENOMIC DNA]</scope>
    <source>
        <strain evidence="1 2">DM2B3-1</strain>
    </source>
</reference>
<evidence type="ECO:0000313" key="1">
    <source>
        <dbReference type="EMBL" id="MDJ1494108.1"/>
    </source>
</evidence>
<evidence type="ECO:0000313" key="2">
    <source>
        <dbReference type="Proteomes" id="UP001228581"/>
    </source>
</evidence>
<name>A0ABT7CK48_9BACT</name>
<keyword evidence="2" id="KW-1185">Reference proteome</keyword>
<dbReference type="RefSeq" id="WP_313996983.1">
    <property type="nucleotide sequence ID" value="NZ_JASJOR010000010.1"/>
</dbReference>
<sequence>MSVDELNLDSTVRKSKDSFEALLLVNEFWQHSNKKSSYSYLICYYSYHLPRNGVTRRKVLFFKESPQKLILAQEEDIYSKNVNELVDVKLVLINNYIDPLFYVRTDSLPTEKLKQINRERLDSLEKKYPGIKTDPCGNTVISILEENYPEPHGLLDTARAKYWIDKFTKR</sequence>
<protein>
    <submittedName>
        <fullName evidence="1">Uncharacterized protein</fullName>
    </submittedName>
</protein>
<proteinExistence type="predicted"/>